<gene>
    <name evidence="2" type="ORF">ACFFVI_06535</name>
</gene>
<sequence>MDVDAYRVVHAHEWERLRSLVRRRRLTGGETDELVVLYQRTATHLSQLRSGSSDAVLVEELSTLLARARSRLTGTSAPGWRLVGQFFTRGFPAALWRVRWWSTGAAAFTVLVAVAAGIWITGNGPAQASVFGSNEDIRQLVQNDFADYYSENAAAAFAGRVWTNNAWVAATCIALGITGVFVPFALLQNALNVGLQGGLMIDNERGALFFGLILPHGLLELTAVFVAAGAGMKLFWAWVAPGPRPRAESLAVEGRAMVGIALGLVVVLFVSGLVEGFVTPSGLPTWARIGIGAIVWVAFGAYTLVLGRPAALAGETGDVERSIAGDRAPAAG</sequence>
<protein>
    <submittedName>
        <fullName evidence="2">Stage II sporulation protein M</fullName>
    </submittedName>
</protein>
<dbReference type="EMBL" id="JBHMDM010000004">
    <property type="protein sequence ID" value="MFB9376620.1"/>
    <property type="molecule type" value="Genomic_DNA"/>
</dbReference>
<dbReference type="InterPro" id="IPR002798">
    <property type="entry name" value="SpoIIM-like"/>
</dbReference>
<evidence type="ECO:0000313" key="3">
    <source>
        <dbReference type="Proteomes" id="UP001589748"/>
    </source>
</evidence>
<dbReference type="PANTHER" id="PTHR35337:SF1">
    <property type="entry name" value="SLR1478 PROTEIN"/>
    <property type="match status" value="1"/>
</dbReference>
<evidence type="ECO:0000313" key="2">
    <source>
        <dbReference type="EMBL" id="MFB9376620.1"/>
    </source>
</evidence>
<reference evidence="2 3" key="1">
    <citation type="submission" date="2024-09" db="EMBL/GenBank/DDBJ databases">
        <authorList>
            <person name="Sun Q."/>
            <person name="Mori K."/>
        </authorList>
    </citation>
    <scope>NUCLEOTIDE SEQUENCE [LARGE SCALE GENOMIC DNA]</scope>
    <source>
        <strain evidence="2 3">TISTR 1856</strain>
    </source>
</reference>
<keyword evidence="1" id="KW-1133">Transmembrane helix</keyword>
<dbReference type="PANTHER" id="PTHR35337">
    <property type="entry name" value="SLR1478 PROTEIN"/>
    <property type="match status" value="1"/>
</dbReference>
<accession>A0ABV5LRA1</accession>
<dbReference type="Proteomes" id="UP001589748">
    <property type="component" value="Unassembled WGS sequence"/>
</dbReference>
<proteinExistence type="predicted"/>
<name>A0ABV5LRA1_9ACTN</name>
<dbReference type="RefSeq" id="WP_380136053.1">
    <property type="nucleotide sequence ID" value="NZ_JBHLUI010000003.1"/>
</dbReference>
<organism evidence="2 3">
    <name type="scientific">Kineococcus gynurae</name>
    <dbReference type="NCBI Taxonomy" id="452979"/>
    <lineage>
        <taxon>Bacteria</taxon>
        <taxon>Bacillati</taxon>
        <taxon>Actinomycetota</taxon>
        <taxon>Actinomycetes</taxon>
        <taxon>Kineosporiales</taxon>
        <taxon>Kineosporiaceae</taxon>
        <taxon>Kineococcus</taxon>
    </lineage>
</organism>
<feature type="transmembrane region" description="Helical" evidence="1">
    <location>
        <begin position="98"/>
        <end position="120"/>
    </location>
</feature>
<comment type="caution">
    <text evidence="2">The sequence shown here is derived from an EMBL/GenBank/DDBJ whole genome shotgun (WGS) entry which is preliminary data.</text>
</comment>
<evidence type="ECO:0000256" key="1">
    <source>
        <dbReference type="SAM" id="Phobius"/>
    </source>
</evidence>
<feature type="transmembrane region" description="Helical" evidence="1">
    <location>
        <begin position="166"/>
        <end position="187"/>
    </location>
</feature>
<feature type="transmembrane region" description="Helical" evidence="1">
    <location>
        <begin position="256"/>
        <end position="274"/>
    </location>
</feature>
<feature type="transmembrane region" description="Helical" evidence="1">
    <location>
        <begin position="208"/>
        <end position="236"/>
    </location>
</feature>
<keyword evidence="3" id="KW-1185">Reference proteome</keyword>
<keyword evidence="1" id="KW-0472">Membrane</keyword>
<feature type="transmembrane region" description="Helical" evidence="1">
    <location>
        <begin position="286"/>
        <end position="305"/>
    </location>
</feature>
<dbReference type="Pfam" id="PF01944">
    <property type="entry name" value="SpoIIM"/>
    <property type="match status" value="1"/>
</dbReference>
<keyword evidence="1" id="KW-0812">Transmembrane</keyword>